<dbReference type="AlphaFoldDB" id="A0A848DAG8"/>
<gene>
    <name evidence="1" type="ORF">GIS02_03500</name>
</gene>
<dbReference type="EMBL" id="WNEG01000069">
    <property type="protein sequence ID" value="NMG83257.1"/>
    <property type="molecule type" value="Genomic_DNA"/>
</dbReference>
<protein>
    <submittedName>
        <fullName evidence="1">Uncharacterized protein</fullName>
    </submittedName>
</protein>
<comment type="caution">
    <text evidence="1">The sequence shown here is derived from an EMBL/GenBank/DDBJ whole genome shotgun (WGS) entry which is preliminary data.</text>
</comment>
<reference evidence="1" key="1">
    <citation type="journal article" date="2020" name="MBio">
        <title>'Candidatus Ethanoperedens,' a Thermophilic Genus of Archaea Mediating the Anaerobic Oxidation of Ethane.</title>
        <authorList>
            <person name="Hahn C.J."/>
            <person name="Laso-Perez R."/>
            <person name="Vulcano F."/>
            <person name="Vaziourakis K.M."/>
            <person name="Stokke R."/>
            <person name="Steen I.H."/>
            <person name="Teske A."/>
            <person name="Boetius A."/>
            <person name="Liebeke M."/>
            <person name="Amann R."/>
            <person name="Knittel K."/>
            <person name="Wegener G."/>
        </authorList>
    </citation>
    <scope>NUCLEOTIDE SEQUENCE</scope>
    <source>
        <strain evidence="1">GoM-Arc1-LC-WB58</strain>
    </source>
</reference>
<dbReference type="Proteomes" id="UP000606580">
    <property type="component" value="Unassembled WGS sequence"/>
</dbReference>
<proteinExistence type="predicted"/>
<accession>A0A848DAG8</accession>
<sequence>MQIVESSVARDMITRLTHIQNEIGDLVEEMETISDEYLMRDIDESRKDFKEGRYHILKTDEDIDEFFSDLEKE</sequence>
<organism evidence="1 2">
    <name type="scientific">Candidatus Ethanoperedens thermophilum</name>
    <dbReference type="NCBI Taxonomy" id="2766897"/>
    <lineage>
        <taxon>Archaea</taxon>
        <taxon>Methanobacteriati</taxon>
        <taxon>Methanobacteriota</taxon>
        <taxon>Stenosarchaea group</taxon>
        <taxon>Methanomicrobia</taxon>
        <taxon>Methanosarcinales</taxon>
        <taxon>Methanosarcinales incertae sedis</taxon>
        <taxon>GOM Arc I cluster</taxon>
        <taxon>Candidatus Ethanoperedens</taxon>
    </lineage>
</organism>
<name>A0A848DAG8_9EURY</name>
<evidence type="ECO:0000313" key="1">
    <source>
        <dbReference type="EMBL" id="NMG83257.1"/>
    </source>
</evidence>
<evidence type="ECO:0000313" key="2">
    <source>
        <dbReference type="Proteomes" id="UP000606580"/>
    </source>
</evidence>